<reference evidence="1 2" key="1">
    <citation type="submission" date="2019-05" db="EMBL/GenBank/DDBJ databases">
        <title>Another draft genome of Portunus trituberculatus and its Hox gene families provides insights of decapod evolution.</title>
        <authorList>
            <person name="Jeong J.-H."/>
            <person name="Song I."/>
            <person name="Kim S."/>
            <person name="Choi T."/>
            <person name="Kim D."/>
            <person name="Ryu S."/>
            <person name="Kim W."/>
        </authorList>
    </citation>
    <scope>NUCLEOTIDE SEQUENCE [LARGE SCALE GENOMIC DNA]</scope>
    <source>
        <tissue evidence="1">Muscle</tissue>
    </source>
</reference>
<dbReference type="EMBL" id="VSRR010119295">
    <property type="protein sequence ID" value="MPC99658.1"/>
    <property type="molecule type" value="Genomic_DNA"/>
</dbReference>
<organism evidence="1 2">
    <name type="scientific">Portunus trituberculatus</name>
    <name type="common">Swimming crab</name>
    <name type="synonym">Neptunus trituberculatus</name>
    <dbReference type="NCBI Taxonomy" id="210409"/>
    <lineage>
        <taxon>Eukaryota</taxon>
        <taxon>Metazoa</taxon>
        <taxon>Ecdysozoa</taxon>
        <taxon>Arthropoda</taxon>
        <taxon>Crustacea</taxon>
        <taxon>Multicrustacea</taxon>
        <taxon>Malacostraca</taxon>
        <taxon>Eumalacostraca</taxon>
        <taxon>Eucarida</taxon>
        <taxon>Decapoda</taxon>
        <taxon>Pleocyemata</taxon>
        <taxon>Brachyura</taxon>
        <taxon>Eubrachyura</taxon>
        <taxon>Portunoidea</taxon>
        <taxon>Portunidae</taxon>
        <taxon>Portuninae</taxon>
        <taxon>Portunus</taxon>
    </lineage>
</organism>
<accession>A0A5B7K3C7</accession>
<dbReference type="AlphaFoldDB" id="A0A5B7K3C7"/>
<name>A0A5B7K3C7_PORTR</name>
<proteinExistence type="predicted"/>
<protein>
    <submittedName>
        <fullName evidence="1">Uncharacterized protein</fullName>
    </submittedName>
</protein>
<dbReference type="Proteomes" id="UP000324222">
    <property type="component" value="Unassembled WGS sequence"/>
</dbReference>
<gene>
    <name evidence="1" type="ORF">E2C01_095086</name>
</gene>
<keyword evidence="2" id="KW-1185">Reference proteome</keyword>
<comment type="caution">
    <text evidence="1">The sequence shown here is derived from an EMBL/GenBank/DDBJ whole genome shotgun (WGS) entry which is preliminary data.</text>
</comment>
<sequence length="52" mass="6248">MEKQLIMYRRPTFEADVSGFVKPYTLYVRHYKIMALTMEILFARESFNTITP</sequence>
<evidence type="ECO:0000313" key="2">
    <source>
        <dbReference type="Proteomes" id="UP000324222"/>
    </source>
</evidence>
<evidence type="ECO:0000313" key="1">
    <source>
        <dbReference type="EMBL" id="MPC99658.1"/>
    </source>
</evidence>